<accession>A0ABX2Y3F2</accession>
<feature type="compositionally biased region" description="Low complexity" evidence="1">
    <location>
        <begin position="183"/>
        <end position="193"/>
    </location>
</feature>
<sequence>MTIVQSVSTEWVEDLPVGTALHCTAAHNRTVLALKVGNAQTHGRDVWQTTDGATVTSFTISIANPVRLEAAANAEEDEPSDEELGRILDAVKTHRAATFATPADFEEHLTVAMEDAGLASVLIRDAYDRPWIVTWDEDGDAFVISYPEESDDGAMPAAATYHGRLGLPTYPVHIVTEDERVSPPRQAPSARSSRGLDGCPQALP</sequence>
<protein>
    <submittedName>
        <fullName evidence="2">Uncharacterized protein</fullName>
    </submittedName>
</protein>
<comment type="caution">
    <text evidence="2">The sequence shown here is derived from an EMBL/GenBank/DDBJ whole genome shotgun (WGS) entry which is preliminary data.</text>
</comment>
<name>A0ABX2Y3F2_9CELL</name>
<organism evidence="2 3">
    <name type="scientific">Oerskovia enterophila</name>
    <dbReference type="NCBI Taxonomy" id="43678"/>
    <lineage>
        <taxon>Bacteria</taxon>
        <taxon>Bacillati</taxon>
        <taxon>Actinomycetota</taxon>
        <taxon>Actinomycetes</taxon>
        <taxon>Micrococcales</taxon>
        <taxon>Cellulomonadaceae</taxon>
        <taxon>Oerskovia</taxon>
    </lineage>
</organism>
<evidence type="ECO:0000313" key="3">
    <source>
        <dbReference type="Proteomes" id="UP000093412"/>
    </source>
</evidence>
<keyword evidence="3" id="KW-1185">Reference proteome</keyword>
<gene>
    <name evidence="2" type="ORF">OERS_22740</name>
</gene>
<reference evidence="2 3" key="1">
    <citation type="submission" date="2016-06" db="EMBL/GenBank/DDBJ databases">
        <title>Genome sequence of Oerskovia enterophila DSM 43852.</title>
        <authorList>
            <person name="Poehlein A."/>
            <person name="Jag V."/>
            <person name="Bengelsdorf F.R."/>
            <person name="Daniel R."/>
            <person name="Duerre P."/>
        </authorList>
    </citation>
    <scope>NUCLEOTIDE SEQUENCE [LARGE SCALE GENOMIC DNA]</scope>
    <source>
        <strain evidence="2 3">DSM 43852</strain>
    </source>
</reference>
<feature type="region of interest" description="Disordered" evidence="1">
    <location>
        <begin position="177"/>
        <end position="204"/>
    </location>
</feature>
<proteinExistence type="predicted"/>
<evidence type="ECO:0000313" key="2">
    <source>
        <dbReference type="EMBL" id="OCI31064.1"/>
    </source>
</evidence>
<dbReference type="EMBL" id="MAQA01000024">
    <property type="protein sequence ID" value="OCI31064.1"/>
    <property type="molecule type" value="Genomic_DNA"/>
</dbReference>
<dbReference type="RefSeq" id="WP_068625822.1">
    <property type="nucleotide sequence ID" value="NZ_MAQA01000024.1"/>
</dbReference>
<dbReference type="Proteomes" id="UP000093412">
    <property type="component" value="Unassembled WGS sequence"/>
</dbReference>
<evidence type="ECO:0000256" key="1">
    <source>
        <dbReference type="SAM" id="MobiDB-lite"/>
    </source>
</evidence>